<sequence length="607" mass="65786">MFKKPLSNLKTSAPLRSSDRRKLKQRIASTYAISSEDGDILVPDGILSLKFSTYLDEPGVAYLSPEGDPIWFTLGKGSDELIPTIYTLWKKQDILPFLSTPAAVIPVLVGGADLMIPGVVHHTPSLAEGQLVAIRQYTKENGSDVLSPPLAVGRMALPSDQLRDGGKEKGKAVYVVHAWKDHLWEMGSKADVPEGSTLQQPNDGDENAEEPAELATPPPKSPSPTPALSYTPQETTQLLLKSLLQAISTTLSSLPASSLPIPSTLLYTNHILPSRPAFPTLVLPPSALSPSLTSTTEEEDKPPHIDPTEISIKSSTHKSLSSFLKSTEKQGLLTLKSPPKHSNSPDTLITSINASHPLVVDHQPFVTVGALEKTAARKAAREEREKEEEKRGRGEVGVRELWKPYLGSLALFEGLGGSKTALYTLPEIRALLNTYIASKNLVNQNDNAYINLDDLLHSCVSSSSKTKGSKPSKAGGEELEAPTIKFMKRDELAKSVTEKMQSWYEIRVEGRETVCKKGPLKPIQVTVKVRQGRKACTLIVGFEPFLVVEAEEMAEELRKVCAGATSVSPITGKPGVEVLVQGKQGKAVTEYLVGKGIPKNWIQVSGK</sequence>
<dbReference type="InterPro" id="IPR041366">
    <property type="entry name" value="Pre-PUA"/>
</dbReference>
<dbReference type="HOGENOM" id="CLU_012487_1_1_1"/>
<dbReference type="InterPro" id="IPR001950">
    <property type="entry name" value="SUI1"/>
</dbReference>
<dbReference type="InterPro" id="IPR057429">
    <property type="entry name" value="WH_eIF2D"/>
</dbReference>
<dbReference type="STRING" id="1095629.A0A0C9Y1Y9"/>
<dbReference type="InterPro" id="IPR058886">
    <property type="entry name" value="SWIB_eIF2D"/>
</dbReference>
<dbReference type="InterPro" id="IPR039757">
    <property type="entry name" value="EIF2D"/>
</dbReference>
<evidence type="ECO:0000256" key="1">
    <source>
        <dbReference type="ARBA" id="ARBA00010359"/>
    </source>
</evidence>
<evidence type="ECO:0000313" key="6">
    <source>
        <dbReference type="EMBL" id="KIK04032.1"/>
    </source>
</evidence>
<dbReference type="Pfam" id="PF26291">
    <property type="entry name" value="SWIB_eIF2D"/>
    <property type="match status" value="1"/>
</dbReference>
<dbReference type="InterPro" id="IPR036885">
    <property type="entry name" value="SWIB_MDM2_dom_sf"/>
</dbReference>
<evidence type="ECO:0000256" key="2">
    <source>
        <dbReference type="ARBA" id="ARBA00022490"/>
    </source>
</evidence>
<dbReference type="Pfam" id="PF01253">
    <property type="entry name" value="SUI1"/>
    <property type="match status" value="1"/>
</dbReference>
<accession>A0A0C9Y1Y9</accession>
<proteinExistence type="inferred from homology"/>
<dbReference type="SUPFAM" id="SSF88697">
    <property type="entry name" value="PUA domain-like"/>
    <property type="match status" value="1"/>
</dbReference>
<dbReference type="GO" id="GO:0001731">
    <property type="term" value="P:formation of translation preinitiation complex"/>
    <property type="evidence" value="ECO:0007669"/>
    <property type="project" value="InterPro"/>
</dbReference>
<dbReference type="CDD" id="cd11610">
    <property type="entry name" value="eIF2D_N"/>
    <property type="match status" value="1"/>
</dbReference>
<dbReference type="PROSITE" id="PS50296">
    <property type="entry name" value="SUI1"/>
    <property type="match status" value="1"/>
</dbReference>
<dbReference type="Pfam" id="PF25304">
    <property type="entry name" value="WHD_eIF2D"/>
    <property type="match status" value="1"/>
</dbReference>
<dbReference type="PROSITE" id="PS50890">
    <property type="entry name" value="PUA"/>
    <property type="match status" value="1"/>
</dbReference>
<dbReference type="SUPFAM" id="SSF47592">
    <property type="entry name" value="SWIB/MDM2 domain"/>
    <property type="match status" value="1"/>
</dbReference>
<keyword evidence="2" id="KW-0963">Cytoplasm</keyword>
<evidence type="ECO:0000259" key="4">
    <source>
        <dbReference type="PROSITE" id="PS50296"/>
    </source>
</evidence>
<dbReference type="CDD" id="cd21156">
    <property type="entry name" value="PUA_eIF2d-like"/>
    <property type="match status" value="1"/>
</dbReference>
<reference evidence="7" key="2">
    <citation type="submission" date="2015-01" db="EMBL/GenBank/DDBJ databases">
        <title>Evolutionary Origins and Diversification of the Mycorrhizal Mutualists.</title>
        <authorList>
            <consortium name="DOE Joint Genome Institute"/>
            <consortium name="Mycorrhizal Genomics Consortium"/>
            <person name="Kohler A."/>
            <person name="Kuo A."/>
            <person name="Nagy L.G."/>
            <person name="Floudas D."/>
            <person name="Copeland A."/>
            <person name="Barry K.W."/>
            <person name="Cichocki N."/>
            <person name="Veneault-Fourrey C."/>
            <person name="LaButti K."/>
            <person name="Lindquist E.A."/>
            <person name="Lipzen A."/>
            <person name="Lundell T."/>
            <person name="Morin E."/>
            <person name="Murat C."/>
            <person name="Riley R."/>
            <person name="Ohm R."/>
            <person name="Sun H."/>
            <person name="Tunlid A."/>
            <person name="Henrissat B."/>
            <person name="Grigoriev I.V."/>
            <person name="Hibbett D.S."/>
            <person name="Martin F."/>
        </authorList>
    </citation>
    <scope>NUCLEOTIDE SEQUENCE [LARGE SCALE GENOMIC DNA]</scope>
    <source>
        <strain evidence="7">LaAM-08-1</strain>
    </source>
</reference>
<dbReference type="PANTHER" id="PTHR12217">
    <property type="entry name" value="EUKARYOTIC TRANSLATION INITIATION FACTOR 2D"/>
    <property type="match status" value="1"/>
</dbReference>
<feature type="domain" description="DM2" evidence="5">
    <location>
        <begin position="400"/>
        <end position="481"/>
    </location>
</feature>
<reference evidence="6 7" key="1">
    <citation type="submission" date="2014-04" db="EMBL/GenBank/DDBJ databases">
        <authorList>
            <consortium name="DOE Joint Genome Institute"/>
            <person name="Kuo A."/>
            <person name="Kohler A."/>
            <person name="Nagy L.G."/>
            <person name="Floudas D."/>
            <person name="Copeland A."/>
            <person name="Barry K.W."/>
            <person name="Cichocki N."/>
            <person name="Veneault-Fourrey C."/>
            <person name="LaButti K."/>
            <person name="Lindquist E.A."/>
            <person name="Lipzen A."/>
            <person name="Lundell T."/>
            <person name="Morin E."/>
            <person name="Murat C."/>
            <person name="Sun H."/>
            <person name="Tunlid A."/>
            <person name="Henrissat B."/>
            <person name="Grigoriev I.V."/>
            <person name="Hibbett D.S."/>
            <person name="Martin F."/>
            <person name="Nordberg H.P."/>
            <person name="Cantor M.N."/>
            <person name="Hua S.X."/>
        </authorList>
    </citation>
    <scope>NUCLEOTIDE SEQUENCE [LARGE SCALE GENOMIC DNA]</scope>
    <source>
        <strain evidence="6 7">LaAM-08-1</strain>
    </source>
</reference>
<name>A0A0C9Y1Y9_9AGAR</name>
<dbReference type="PROSITE" id="PS51925">
    <property type="entry name" value="SWIB_MDM2"/>
    <property type="match status" value="1"/>
</dbReference>
<comment type="similarity">
    <text evidence="1">Belongs to the eIF2D family.</text>
</comment>
<dbReference type="InterPro" id="IPR004521">
    <property type="entry name" value="Uncharacterised_CHP00451"/>
</dbReference>
<feature type="compositionally biased region" description="Acidic residues" evidence="3">
    <location>
        <begin position="203"/>
        <end position="212"/>
    </location>
</feature>
<organism evidence="6 7">
    <name type="scientific">Laccaria amethystina LaAM-08-1</name>
    <dbReference type="NCBI Taxonomy" id="1095629"/>
    <lineage>
        <taxon>Eukaryota</taxon>
        <taxon>Fungi</taxon>
        <taxon>Dikarya</taxon>
        <taxon>Basidiomycota</taxon>
        <taxon>Agaricomycotina</taxon>
        <taxon>Agaricomycetes</taxon>
        <taxon>Agaricomycetidae</taxon>
        <taxon>Agaricales</taxon>
        <taxon>Agaricineae</taxon>
        <taxon>Hydnangiaceae</taxon>
        <taxon>Laccaria</taxon>
    </lineage>
</organism>
<feature type="compositionally biased region" description="Pro residues" evidence="3">
    <location>
        <begin position="216"/>
        <end position="225"/>
    </location>
</feature>
<dbReference type="Pfam" id="PF26292">
    <property type="entry name" value="PUA_elF2D"/>
    <property type="match status" value="1"/>
</dbReference>
<feature type="domain" description="SUI1" evidence="4">
    <location>
        <begin position="523"/>
        <end position="596"/>
    </location>
</feature>
<dbReference type="Gene3D" id="3.30.780.10">
    <property type="entry name" value="SUI1-like domain"/>
    <property type="match status" value="1"/>
</dbReference>
<dbReference type="GO" id="GO:0003743">
    <property type="term" value="F:translation initiation factor activity"/>
    <property type="evidence" value="ECO:0007669"/>
    <property type="project" value="InterPro"/>
</dbReference>
<dbReference type="Proteomes" id="UP000054477">
    <property type="component" value="Unassembled WGS sequence"/>
</dbReference>
<dbReference type="EMBL" id="KN838574">
    <property type="protein sequence ID" value="KIK04032.1"/>
    <property type="molecule type" value="Genomic_DNA"/>
</dbReference>
<gene>
    <name evidence="6" type="ORF">K443DRAFT_94029</name>
</gene>
<dbReference type="InterPro" id="IPR036877">
    <property type="entry name" value="SUI1_dom_sf"/>
</dbReference>
<dbReference type="InterPro" id="IPR048247">
    <property type="entry name" value="eIF2D_N"/>
</dbReference>
<protein>
    <submittedName>
        <fullName evidence="6">Uncharacterized protein</fullName>
    </submittedName>
</protein>
<dbReference type="InterPro" id="IPR048248">
    <property type="entry name" value="PUA_eIF2d-like"/>
</dbReference>
<dbReference type="Pfam" id="PF17832">
    <property type="entry name" value="Pre-PUA"/>
    <property type="match status" value="1"/>
</dbReference>
<dbReference type="OrthoDB" id="199771at2759"/>
<dbReference type="Gene3D" id="3.10.400.20">
    <property type="match status" value="1"/>
</dbReference>
<feature type="region of interest" description="Disordered" evidence="3">
    <location>
        <begin position="190"/>
        <end position="230"/>
    </location>
</feature>
<keyword evidence="7" id="KW-1185">Reference proteome</keyword>
<dbReference type="InterPro" id="IPR003121">
    <property type="entry name" value="SWIB_MDM2_domain"/>
</dbReference>
<dbReference type="InterPro" id="IPR039759">
    <property type="entry name" value="eIF2D_SUI1"/>
</dbReference>
<dbReference type="GO" id="GO:0003723">
    <property type="term" value="F:RNA binding"/>
    <property type="evidence" value="ECO:0007669"/>
    <property type="project" value="InterPro"/>
</dbReference>
<evidence type="ECO:0000313" key="7">
    <source>
        <dbReference type="Proteomes" id="UP000054477"/>
    </source>
</evidence>
<evidence type="ECO:0000256" key="3">
    <source>
        <dbReference type="SAM" id="MobiDB-lite"/>
    </source>
</evidence>
<dbReference type="NCBIfam" id="TIGR00451">
    <property type="entry name" value="unchar_dom_2"/>
    <property type="match status" value="1"/>
</dbReference>
<evidence type="ECO:0000259" key="5">
    <source>
        <dbReference type="PROSITE" id="PS51925"/>
    </source>
</evidence>
<dbReference type="CDD" id="cd11608">
    <property type="entry name" value="eIF2D_C"/>
    <property type="match status" value="1"/>
</dbReference>
<feature type="region of interest" description="Disordered" evidence="3">
    <location>
        <begin position="289"/>
        <end position="312"/>
    </location>
</feature>
<dbReference type="SUPFAM" id="SSF55159">
    <property type="entry name" value="eIF1-like"/>
    <property type="match status" value="1"/>
</dbReference>
<dbReference type="FunFam" id="3.30.780.10:FF:000008">
    <property type="entry name" value="eukaryotic translation initiation factor 2D"/>
    <property type="match status" value="1"/>
</dbReference>
<dbReference type="AlphaFoldDB" id="A0A0C9Y1Y9"/>
<dbReference type="PANTHER" id="PTHR12217:SF4">
    <property type="entry name" value="EUKARYOTIC TRANSLATION INITIATION FACTOR 2D"/>
    <property type="match status" value="1"/>
</dbReference>
<dbReference type="InterPro" id="IPR015947">
    <property type="entry name" value="PUA-like_sf"/>
</dbReference>